<dbReference type="AlphaFoldDB" id="A0A1G9BR15"/>
<feature type="transmembrane region" description="Helical" evidence="6">
    <location>
        <begin position="34"/>
        <end position="54"/>
    </location>
</feature>
<dbReference type="InterPro" id="IPR017039">
    <property type="entry name" value="Virul_fac_BrkB"/>
</dbReference>
<evidence type="ECO:0000313" key="7">
    <source>
        <dbReference type="EMBL" id="SDK41680.1"/>
    </source>
</evidence>
<keyword evidence="4 6" id="KW-1133">Transmembrane helix</keyword>
<evidence type="ECO:0000256" key="2">
    <source>
        <dbReference type="ARBA" id="ARBA00022475"/>
    </source>
</evidence>
<evidence type="ECO:0000256" key="6">
    <source>
        <dbReference type="SAM" id="Phobius"/>
    </source>
</evidence>
<dbReference type="PIRSF" id="PIRSF035875">
    <property type="entry name" value="RNase_BN"/>
    <property type="match status" value="1"/>
</dbReference>
<evidence type="ECO:0000256" key="4">
    <source>
        <dbReference type="ARBA" id="ARBA00022989"/>
    </source>
</evidence>
<feature type="transmembrane region" description="Helical" evidence="6">
    <location>
        <begin position="93"/>
        <end position="118"/>
    </location>
</feature>
<evidence type="ECO:0000256" key="1">
    <source>
        <dbReference type="ARBA" id="ARBA00004651"/>
    </source>
</evidence>
<dbReference type="PANTHER" id="PTHR30213:SF0">
    <property type="entry name" value="UPF0761 MEMBRANE PROTEIN YIHY"/>
    <property type="match status" value="1"/>
</dbReference>
<dbReference type="EMBL" id="FNFK01000029">
    <property type="protein sequence ID" value="SDK41680.1"/>
    <property type="molecule type" value="Genomic_DNA"/>
</dbReference>
<dbReference type="RefSeq" id="WP_091267332.1">
    <property type="nucleotide sequence ID" value="NZ_FNFK01000029.1"/>
</dbReference>
<comment type="subcellular location">
    <subcellularLocation>
        <location evidence="1">Cell membrane</location>
        <topology evidence="1">Multi-pass membrane protein</topology>
    </subcellularLocation>
</comment>
<keyword evidence="3 6" id="KW-0812">Transmembrane</keyword>
<accession>A0A1G9BR15</accession>
<dbReference type="OrthoDB" id="9775903at2"/>
<evidence type="ECO:0000256" key="3">
    <source>
        <dbReference type="ARBA" id="ARBA00022692"/>
    </source>
</evidence>
<feature type="transmembrane region" description="Helical" evidence="6">
    <location>
        <begin position="166"/>
        <end position="184"/>
    </location>
</feature>
<keyword evidence="8" id="KW-1185">Reference proteome</keyword>
<feature type="transmembrane region" description="Helical" evidence="6">
    <location>
        <begin position="130"/>
        <end position="154"/>
    </location>
</feature>
<organism evidence="7 8">
    <name type="scientific">Alkalibacterium thalassium</name>
    <dbReference type="NCBI Taxonomy" id="426701"/>
    <lineage>
        <taxon>Bacteria</taxon>
        <taxon>Bacillati</taxon>
        <taxon>Bacillota</taxon>
        <taxon>Bacilli</taxon>
        <taxon>Lactobacillales</taxon>
        <taxon>Carnobacteriaceae</taxon>
        <taxon>Alkalibacterium</taxon>
    </lineage>
</organism>
<name>A0A1G9BR15_9LACT</name>
<dbReference type="PANTHER" id="PTHR30213">
    <property type="entry name" value="INNER MEMBRANE PROTEIN YHJD"/>
    <property type="match status" value="1"/>
</dbReference>
<reference evidence="8" key="1">
    <citation type="submission" date="2016-10" db="EMBL/GenBank/DDBJ databases">
        <authorList>
            <person name="Varghese N."/>
            <person name="Submissions S."/>
        </authorList>
    </citation>
    <scope>NUCLEOTIDE SEQUENCE [LARGE SCALE GENOMIC DNA]</scope>
    <source>
        <strain evidence="8">DSM 19181</strain>
    </source>
</reference>
<dbReference type="GO" id="GO:0005886">
    <property type="term" value="C:plasma membrane"/>
    <property type="evidence" value="ECO:0007669"/>
    <property type="project" value="UniProtKB-SubCell"/>
</dbReference>
<sequence>MRLENLLDRLPKRDWAKNITNRVREGEIWQHSAFVTYYVLLTTFPLIVGIINWLQQLELELRGLAWFVYRIAPRPLAEQIVKDMIQIYDSSNVGILLVATVSTIWTVSWTMASTLMGLNRAYGVKNRHNIVVLRVLAFFLTTAFAAWIAFVVFFIQRSTGTTAGRWTVFVPLAFLTFCFLYYFVPNVVQRFRNVIPGALFSTAALLIAIISYRLFVNQLPEDSTFFTLTGSFMVLLALLQKLSLAILAGGSVNATFMQMMEGVVVSKNENSKFVIVLKKIGLNRLLESDKH</sequence>
<evidence type="ECO:0000256" key="5">
    <source>
        <dbReference type="ARBA" id="ARBA00023136"/>
    </source>
</evidence>
<protein>
    <submittedName>
        <fullName evidence="7">YihY family inner membrane protein</fullName>
    </submittedName>
</protein>
<keyword evidence="2" id="KW-1003">Cell membrane</keyword>
<feature type="transmembrane region" description="Helical" evidence="6">
    <location>
        <begin position="228"/>
        <end position="250"/>
    </location>
</feature>
<proteinExistence type="predicted"/>
<keyword evidence="5 6" id="KW-0472">Membrane</keyword>
<feature type="transmembrane region" description="Helical" evidence="6">
    <location>
        <begin position="196"/>
        <end position="216"/>
    </location>
</feature>
<evidence type="ECO:0000313" key="8">
    <source>
        <dbReference type="Proteomes" id="UP000199433"/>
    </source>
</evidence>
<dbReference type="STRING" id="426701.SAMN04488098_10298"/>
<dbReference type="Pfam" id="PF03631">
    <property type="entry name" value="Virul_fac_BrkB"/>
    <property type="match status" value="1"/>
</dbReference>
<gene>
    <name evidence="7" type="ORF">SAMN04488098_10298</name>
</gene>
<dbReference type="Proteomes" id="UP000199433">
    <property type="component" value="Unassembled WGS sequence"/>
</dbReference>